<feature type="region of interest" description="Disordered" evidence="1">
    <location>
        <begin position="256"/>
        <end position="278"/>
    </location>
</feature>
<dbReference type="Proteomes" id="UP000256964">
    <property type="component" value="Unassembled WGS sequence"/>
</dbReference>
<feature type="domain" description="BTB" evidence="2">
    <location>
        <begin position="29"/>
        <end position="97"/>
    </location>
</feature>
<organism evidence="3 4">
    <name type="scientific">Lentinus brumalis</name>
    <dbReference type="NCBI Taxonomy" id="2498619"/>
    <lineage>
        <taxon>Eukaryota</taxon>
        <taxon>Fungi</taxon>
        <taxon>Dikarya</taxon>
        <taxon>Basidiomycota</taxon>
        <taxon>Agaricomycotina</taxon>
        <taxon>Agaricomycetes</taxon>
        <taxon>Polyporales</taxon>
        <taxon>Polyporaceae</taxon>
        <taxon>Lentinus</taxon>
    </lineage>
</organism>
<gene>
    <name evidence="3" type="ORF">OH76DRAFT_1415550</name>
</gene>
<dbReference type="SMART" id="SM00225">
    <property type="entry name" value="BTB"/>
    <property type="match status" value="4"/>
</dbReference>
<evidence type="ECO:0000256" key="1">
    <source>
        <dbReference type="SAM" id="MobiDB-lite"/>
    </source>
</evidence>
<dbReference type="InterPro" id="IPR011333">
    <property type="entry name" value="SKP1/BTB/POZ_sf"/>
</dbReference>
<feature type="compositionally biased region" description="Polar residues" evidence="1">
    <location>
        <begin position="892"/>
        <end position="904"/>
    </location>
</feature>
<keyword evidence="4" id="KW-1185">Reference proteome</keyword>
<dbReference type="InterPro" id="IPR000210">
    <property type="entry name" value="BTB/POZ_dom"/>
</dbReference>
<feature type="region of interest" description="Disordered" evidence="1">
    <location>
        <begin position="308"/>
        <end position="327"/>
    </location>
</feature>
<dbReference type="AlphaFoldDB" id="A0A371DNH4"/>
<feature type="region of interest" description="Disordered" evidence="1">
    <location>
        <begin position="885"/>
        <end position="904"/>
    </location>
</feature>
<name>A0A371DNH4_9APHY</name>
<sequence>MSADHNLNVDEYTESMYTVASPPFNQPSADVTLRTPDRVDFHVHTHVLSQASPVFADMFSLPQPQVDEHSPGLSQHRPIVDITEDSKTLERLLRLCYPINKQHLGELDDIVPVLKAATKYEMEWPVSLLANDLLAVAPKSPLKVWAVACQTGLEEVAHKAACAMRERAAEATQCLLVLETLLKEEGLTVLDGICAGDYFRLREFLRRTATDQSFKLLNQPSWSLPSNFLSGFLSTLQSTSTRSSTQAPALLVPSSYNTHKRKRPRRHKLSVPSNPAPDLVMKTQDGGQISVHQIIVSLHSAPLRAQLEAAQEEGSTDVASPRELSTPASPVRALNVDVDSQTLTTLLRVLYEGDDRLPSDLHQLAAILLAAQKYEFLRVARVVQASWQKEIMQSPLEAYFVAIQYGIKEYARVAARNVLQTCLAGRHAPSMEDSPALAYHRLLVYYDACSRAVAEQLDQAVITWHTATCNIAPQVYVGSSYMCTPSQTWMATYLQGLRTPEALAEGPGRTPVVTTQELLQMACSYPSVWPTTAESQCRSIGNGLIQIGSTLPQAITDAIAQVAVQSVINMFDIARSATKLITGNLNLLRDFAGDQSRLFAIEALSISLDYRGCPFDDPIPLIDDLFNQPSADITLRSSDKFDLHVHSQILSQASPIFSTMLTLPQPHAGGQSAGCVAADRPVIDVPEDSKTLRTLLRLCYPVEKEALTELDSIVLVLKAALKYEMDWPVRLLERDLIGILPRRPLNVWAIAARYGLEELAGKAASQISSRATSLDKPALEVLSTVLEEESYGCLQGVSAGDYFRLREWLRKDPHPTSKFLQPPLYIVPDAFDWAHSGRPFVPRISSPDLYVHARGSDKTKHCVHGVILAWHSTVLAEQVEALRAQTAHRPAGTSSTEELGDGSSMQPQFPVLELDVDPITLHYLLDVCYNGAEHLPSSPSCLAPLIVASEKLKSTQVRTLADAAWRKAASVDSMEAYFIALQHKLDSHARAAARKVLEKPVMGWYASAMDSSPATAYQHLLDYYHTCALSVDKELCEVAERCSTRVGCMRAGSADTASVPDYLRELGRRTVVEGLAPIGGRNEELSLSALIRRPCSQHRDSYGATISSKSRKDQSCCYNLVNTMLEIGSTLENSVLDAIAQVQLNVA</sequence>
<evidence type="ECO:0000313" key="4">
    <source>
        <dbReference type="Proteomes" id="UP000256964"/>
    </source>
</evidence>
<dbReference type="PANTHER" id="PTHR24410:SF23">
    <property type="entry name" value="BTB DOMAIN-CONTAINING PROTEIN-RELATED"/>
    <property type="match status" value="1"/>
</dbReference>
<dbReference type="CDD" id="cd18186">
    <property type="entry name" value="BTB_POZ_ZBTB_KLHL-like"/>
    <property type="match status" value="1"/>
</dbReference>
<proteinExistence type="predicted"/>
<reference evidence="3 4" key="1">
    <citation type="journal article" date="2018" name="Biotechnol. Biofuels">
        <title>Integrative visual omics of the white-rot fungus Polyporus brumalis exposes the biotechnological potential of its oxidative enzymes for delignifying raw plant biomass.</title>
        <authorList>
            <person name="Miyauchi S."/>
            <person name="Rancon A."/>
            <person name="Drula E."/>
            <person name="Hage H."/>
            <person name="Chaduli D."/>
            <person name="Favel A."/>
            <person name="Grisel S."/>
            <person name="Henrissat B."/>
            <person name="Herpoel-Gimbert I."/>
            <person name="Ruiz-Duenas F.J."/>
            <person name="Chevret D."/>
            <person name="Hainaut M."/>
            <person name="Lin J."/>
            <person name="Wang M."/>
            <person name="Pangilinan J."/>
            <person name="Lipzen A."/>
            <person name="Lesage-Meessen L."/>
            <person name="Navarro D."/>
            <person name="Riley R."/>
            <person name="Grigoriev I.V."/>
            <person name="Zhou S."/>
            <person name="Raouche S."/>
            <person name="Rosso M.N."/>
        </authorList>
    </citation>
    <scope>NUCLEOTIDE SEQUENCE [LARGE SCALE GENOMIC DNA]</scope>
    <source>
        <strain evidence="3 4">BRFM 1820</strain>
    </source>
</reference>
<evidence type="ECO:0000259" key="2">
    <source>
        <dbReference type="PROSITE" id="PS50097"/>
    </source>
</evidence>
<dbReference type="PANTHER" id="PTHR24410">
    <property type="entry name" value="HL07962P-RELATED"/>
    <property type="match status" value="1"/>
</dbReference>
<feature type="domain" description="BTB" evidence="2">
    <location>
        <begin position="277"/>
        <end position="359"/>
    </location>
</feature>
<dbReference type="InterPro" id="IPR051481">
    <property type="entry name" value="BTB-POZ/Galectin-3-binding"/>
</dbReference>
<dbReference type="Gene3D" id="3.30.710.10">
    <property type="entry name" value="Potassium Channel Kv1.1, Chain A"/>
    <property type="match status" value="4"/>
</dbReference>
<dbReference type="PROSITE" id="PS50097">
    <property type="entry name" value="BTB"/>
    <property type="match status" value="3"/>
</dbReference>
<dbReference type="Pfam" id="PF00651">
    <property type="entry name" value="BTB"/>
    <property type="match status" value="2"/>
</dbReference>
<dbReference type="SUPFAM" id="SSF54695">
    <property type="entry name" value="POZ domain"/>
    <property type="match status" value="2"/>
</dbReference>
<accession>A0A371DNH4</accession>
<protein>
    <recommendedName>
        <fullName evidence="2">BTB domain-containing protein</fullName>
    </recommendedName>
</protein>
<feature type="domain" description="BTB" evidence="2">
    <location>
        <begin position="631"/>
        <end position="700"/>
    </location>
</feature>
<dbReference type="STRING" id="139420.A0A371DNH4"/>
<feature type="compositionally biased region" description="Basic residues" evidence="1">
    <location>
        <begin position="258"/>
        <end position="269"/>
    </location>
</feature>
<dbReference type="OrthoDB" id="3164835at2759"/>
<evidence type="ECO:0000313" key="3">
    <source>
        <dbReference type="EMBL" id="RDX54042.1"/>
    </source>
</evidence>
<dbReference type="EMBL" id="KZ857385">
    <property type="protein sequence ID" value="RDX54042.1"/>
    <property type="molecule type" value="Genomic_DNA"/>
</dbReference>